<accession>A0A0C3BBQ0</accession>
<protein>
    <submittedName>
        <fullName evidence="1">Uncharacterized protein</fullName>
    </submittedName>
</protein>
<organism evidence="1 2">
    <name type="scientific">Piloderma croceum (strain F 1598)</name>
    <dbReference type="NCBI Taxonomy" id="765440"/>
    <lineage>
        <taxon>Eukaryota</taxon>
        <taxon>Fungi</taxon>
        <taxon>Dikarya</taxon>
        <taxon>Basidiomycota</taxon>
        <taxon>Agaricomycotina</taxon>
        <taxon>Agaricomycetes</taxon>
        <taxon>Agaricomycetidae</taxon>
        <taxon>Atheliales</taxon>
        <taxon>Atheliaceae</taxon>
        <taxon>Piloderma</taxon>
    </lineage>
</organism>
<reference evidence="2" key="2">
    <citation type="submission" date="2015-01" db="EMBL/GenBank/DDBJ databases">
        <title>Evolutionary Origins and Diversification of the Mycorrhizal Mutualists.</title>
        <authorList>
            <consortium name="DOE Joint Genome Institute"/>
            <consortium name="Mycorrhizal Genomics Consortium"/>
            <person name="Kohler A."/>
            <person name="Kuo A."/>
            <person name="Nagy L.G."/>
            <person name="Floudas D."/>
            <person name="Copeland A."/>
            <person name="Barry K.W."/>
            <person name="Cichocki N."/>
            <person name="Veneault-Fourrey C."/>
            <person name="LaButti K."/>
            <person name="Lindquist E.A."/>
            <person name="Lipzen A."/>
            <person name="Lundell T."/>
            <person name="Morin E."/>
            <person name="Murat C."/>
            <person name="Riley R."/>
            <person name="Ohm R."/>
            <person name="Sun H."/>
            <person name="Tunlid A."/>
            <person name="Henrissat B."/>
            <person name="Grigoriev I.V."/>
            <person name="Hibbett D.S."/>
            <person name="Martin F."/>
        </authorList>
    </citation>
    <scope>NUCLEOTIDE SEQUENCE [LARGE SCALE GENOMIC DNA]</scope>
    <source>
        <strain evidence="2">F 1598</strain>
    </source>
</reference>
<dbReference type="EMBL" id="KN832990">
    <property type="protein sequence ID" value="KIM83708.1"/>
    <property type="molecule type" value="Genomic_DNA"/>
</dbReference>
<dbReference type="Proteomes" id="UP000054166">
    <property type="component" value="Unassembled WGS sequence"/>
</dbReference>
<proteinExistence type="predicted"/>
<name>A0A0C3BBQ0_PILCF</name>
<evidence type="ECO:0000313" key="2">
    <source>
        <dbReference type="Proteomes" id="UP000054166"/>
    </source>
</evidence>
<dbReference type="AlphaFoldDB" id="A0A0C3BBQ0"/>
<dbReference type="InParanoid" id="A0A0C3BBQ0"/>
<gene>
    <name evidence="1" type="ORF">PILCRDRAFT_819352</name>
</gene>
<dbReference type="HOGENOM" id="CLU_2224205_0_0_1"/>
<evidence type="ECO:0000313" key="1">
    <source>
        <dbReference type="EMBL" id="KIM83708.1"/>
    </source>
</evidence>
<keyword evidence="2" id="KW-1185">Reference proteome</keyword>
<sequence>MKRRQKVARRLQEIIEPRPVGSLVTSGASESITAPGSSAWTLDDPMFDIESHTSPISNIYQQNYISCEYRDLKFDRVGGWSRKAASTIHSAGMYKVTSPLARSARC</sequence>
<reference evidence="1 2" key="1">
    <citation type="submission" date="2014-04" db="EMBL/GenBank/DDBJ databases">
        <authorList>
            <consortium name="DOE Joint Genome Institute"/>
            <person name="Kuo A."/>
            <person name="Tarkka M."/>
            <person name="Buscot F."/>
            <person name="Kohler A."/>
            <person name="Nagy L.G."/>
            <person name="Floudas D."/>
            <person name="Copeland A."/>
            <person name="Barry K.W."/>
            <person name="Cichocki N."/>
            <person name="Veneault-Fourrey C."/>
            <person name="LaButti K."/>
            <person name="Lindquist E.A."/>
            <person name="Lipzen A."/>
            <person name="Lundell T."/>
            <person name="Morin E."/>
            <person name="Murat C."/>
            <person name="Sun H."/>
            <person name="Tunlid A."/>
            <person name="Henrissat B."/>
            <person name="Grigoriev I.V."/>
            <person name="Hibbett D.S."/>
            <person name="Martin F."/>
            <person name="Nordberg H.P."/>
            <person name="Cantor M.N."/>
            <person name="Hua S.X."/>
        </authorList>
    </citation>
    <scope>NUCLEOTIDE SEQUENCE [LARGE SCALE GENOMIC DNA]</scope>
    <source>
        <strain evidence="1 2">F 1598</strain>
    </source>
</reference>